<evidence type="ECO:0000313" key="1">
    <source>
        <dbReference type="EMBL" id="GMF52626.1"/>
    </source>
</evidence>
<protein>
    <submittedName>
        <fullName evidence="1">Unnamed protein product</fullName>
    </submittedName>
</protein>
<comment type="caution">
    <text evidence="1">The sequence shown here is derived from an EMBL/GenBank/DDBJ whole genome shotgun (WGS) entry which is preliminary data.</text>
</comment>
<dbReference type="SUPFAM" id="SSF50630">
    <property type="entry name" value="Acid proteases"/>
    <property type="match status" value="1"/>
</dbReference>
<proteinExistence type="predicted"/>
<keyword evidence="2" id="KW-1185">Reference proteome</keyword>
<dbReference type="InterPro" id="IPR021109">
    <property type="entry name" value="Peptidase_aspartic_dom_sf"/>
</dbReference>
<dbReference type="Gene3D" id="2.40.70.10">
    <property type="entry name" value="Acid Proteases"/>
    <property type="match status" value="1"/>
</dbReference>
<evidence type="ECO:0000313" key="2">
    <source>
        <dbReference type="Proteomes" id="UP001165121"/>
    </source>
</evidence>
<sequence>MTTLIDDGPVLPELLQGERYGWWAEHDPEEEKRQAAVVHGAVNDSRTQILLDTGAKVSRISLDLARRLKLKLKLTPAKQSVRVRRSPDVCQRQRPDQDYFGSSWRLCCGFVGHEHRRRRGCVTQDGFHV</sequence>
<accession>A0A9W7D1Q6</accession>
<reference evidence="1" key="1">
    <citation type="submission" date="2023-04" db="EMBL/GenBank/DDBJ databases">
        <title>Phytophthora fragariaefolia NBRC 109709.</title>
        <authorList>
            <person name="Ichikawa N."/>
            <person name="Sato H."/>
            <person name="Tonouchi N."/>
        </authorList>
    </citation>
    <scope>NUCLEOTIDE SEQUENCE</scope>
    <source>
        <strain evidence="1">NBRC 109709</strain>
    </source>
</reference>
<gene>
    <name evidence="1" type="ORF">Pfra01_002158800</name>
</gene>
<dbReference type="EMBL" id="BSXT01003113">
    <property type="protein sequence ID" value="GMF52626.1"/>
    <property type="molecule type" value="Genomic_DNA"/>
</dbReference>
<dbReference type="Pfam" id="PF13650">
    <property type="entry name" value="Asp_protease_2"/>
    <property type="match status" value="1"/>
</dbReference>
<dbReference type="AlphaFoldDB" id="A0A9W7D1Q6"/>
<name>A0A9W7D1Q6_9STRA</name>
<dbReference type="Proteomes" id="UP001165121">
    <property type="component" value="Unassembled WGS sequence"/>
</dbReference>
<dbReference type="CDD" id="cd00303">
    <property type="entry name" value="retropepsin_like"/>
    <property type="match status" value="1"/>
</dbReference>
<organism evidence="1 2">
    <name type="scientific">Phytophthora fragariaefolia</name>
    <dbReference type="NCBI Taxonomy" id="1490495"/>
    <lineage>
        <taxon>Eukaryota</taxon>
        <taxon>Sar</taxon>
        <taxon>Stramenopiles</taxon>
        <taxon>Oomycota</taxon>
        <taxon>Peronosporomycetes</taxon>
        <taxon>Peronosporales</taxon>
        <taxon>Peronosporaceae</taxon>
        <taxon>Phytophthora</taxon>
    </lineage>
</organism>